<dbReference type="PANTHER" id="PTHR10775">
    <property type="entry name" value="OS08G0208400 PROTEIN"/>
    <property type="match status" value="1"/>
</dbReference>
<feature type="domain" description="Transposase-associated" evidence="1">
    <location>
        <begin position="3"/>
        <end position="55"/>
    </location>
</feature>
<comment type="caution">
    <text evidence="2">The sequence shown here is derived from an EMBL/GenBank/DDBJ whole genome shotgun (WGS) entry which is preliminary data.</text>
</comment>
<name>A0A5D3BBT9_CUCMM</name>
<evidence type="ECO:0000259" key="1">
    <source>
        <dbReference type="Pfam" id="PF13963"/>
    </source>
</evidence>
<evidence type="ECO:0000313" key="3">
    <source>
        <dbReference type="Proteomes" id="UP000321947"/>
    </source>
</evidence>
<gene>
    <name evidence="2" type="ORF">E5676_scaffold986G00690</name>
</gene>
<organism evidence="2 3">
    <name type="scientific">Cucumis melo var. makuwa</name>
    <name type="common">Oriental melon</name>
    <dbReference type="NCBI Taxonomy" id="1194695"/>
    <lineage>
        <taxon>Eukaryota</taxon>
        <taxon>Viridiplantae</taxon>
        <taxon>Streptophyta</taxon>
        <taxon>Embryophyta</taxon>
        <taxon>Tracheophyta</taxon>
        <taxon>Spermatophyta</taxon>
        <taxon>Magnoliopsida</taxon>
        <taxon>eudicotyledons</taxon>
        <taxon>Gunneridae</taxon>
        <taxon>Pentapetalae</taxon>
        <taxon>rosids</taxon>
        <taxon>fabids</taxon>
        <taxon>Cucurbitales</taxon>
        <taxon>Cucurbitaceae</taxon>
        <taxon>Benincaseae</taxon>
        <taxon>Cucumis</taxon>
    </lineage>
</organism>
<dbReference type="Pfam" id="PF13963">
    <property type="entry name" value="Transpos_assoc"/>
    <property type="match status" value="1"/>
</dbReference>
<dbReference type="AlphaFoldDB" id="A0A5D3BBT9"/>
<reference evidence="2 3" key="1">
    <citation type="submission" date="2019-08" db="EMBL/GenBank/DDBJ databases">
        <title>Draft genome sequences of two oriental melons (Cucumis melo L. var makuwa).</title>
        <authorList>
            <person name="Kwon S.-Y."/>
        </authorList>
    </citation>
    <scope>NUCLEOTIDE SEQUENCE [LARGE SCALE GENOMIC DNA]</scope>
    <source>
        <strain evidence="3">cv. Chang Bougi</strain>
        <tissue evidence="2">Leaf</tissue>
    </source>
</reference>
<dbReference type="Proteomes" id="UP000321947">
    <property type="component" value="Unassembled WGS sequence"/>
</dbReference>
<dbReference type="PANTHER" id="PTHR10775:SF182">
    <property type="entry name" value="TRANSPOSON, EN_SPM-LIKE, TRANSPOSASE-ASSOCIATED DOMAIN PROTEIN-RELATED"/>
    <property type="match status" value="1"/>
</dbReference>
<protein>
    <recommendedName>
        <fullName evidence="1">Transposase-associated domain-containing protein</fullName>
    </recommendedName>
</protein>
<accession>A0A5D3BBT9</accession>
<dbReference type="EMBL" id="SSTD01019265">
    <property type="protein sequence ID" value="TYJ96773.1"/>
    <property type="molecule type" value="Genomic_DNA"/>
</dbReference>
<evidence type="ECO:0000313" key="2">
    <source>
        <dbReference type="EMBL" id="TYJ96773.1"/>
    </source>
</evidence>
<proteinExistence type="predicted"/>
<sequence>MDKSWMMENRMSREYDVGVESFIQFGLSHAKGSNSIRCPCLKCGNHLLKDVSIVRKEYANSTKCPKCGFSRWKINKNSIKENSGVAAKQMWYFPIVPRFIRMFKNLENAKNLRWHAMDRKVDSIMRHPADTPSLRLIDHMWPTFGSEPRNLRLGPKQPGYDINTYLAPLIDDLKILWEEGFGVLMRIKKNISLCGPFYCGLSMISLHTPLSGEAIYFKLKEMIFSCGKKCDKNNNEGGNDYWKRRSNFFELPYWKNLHVRHCLDVMHIEKNVCMNIVGTLLDIPSKSKDGTNSRLDLVEMNIRPELTPMVTEIDLKDVLQKHKYVKRLFNSVRTSFLD</sequence>
<dbReference type="InterPro" id="IPR029480">
    <property type="entry name" value="Transpos_assoc"/>
</dbReference>